<dbReference type="RefSeq" id="WP_093971960.1">
    <property type="nucleotide sequence ID" value="NZ_FXXQ01000001.1"/>
</dbReference>
<dbReference type="PANTHER" id="PTHR46268:SF15">
    <property type="entry name" value="UNIVERSAL STRESS PROTEIN HP_0031"/>
    <property type="match status" value="1"/>
</dbReference>
<feature type="domain" description="UspA" evidence="2">
    <location>
        <begin position="228"/>
        <end position="281"/>
    </location>
</feature>
<gene>
    <name evidence="3" type="ORF">BOA8489_00020</name>
</gene>
<evidence type="ECO:0000256" key="1">
    <source>
        <dbReference type="ARBA" id="ARBA00008791"/>
    </source>
</evidence>
<evidence type="ECO:0000259" key="2">
    <source>
        <dbReference type="Pfam" id="PF00582"/>
    </source>
</evidence>
<dbReference type="InterPro" id="IPR006016">
    <property type="entry name" value="UspA"/>
</dbReference>
<comment type="similarity">
    <text evidence="1">Belongs to the universal stress protein A family.</text>
</comment>
<keyword evidence="4" id="KW-1185">Reference proteome</keyword>
<proteinExistence type="inferred from homology"/>
<dbReference type="AlphaFoldDB" id="A0A238IVB4"/>
<dbReference type="OrthoDB" id="9804721at2"/>
<dbReference type="Pfam" id="PF00582">
    <property type="entry name" value="Usp"/>
    <property type="match status" value="1"/>
</dbReference>
<protein>
    <submittedName>
        <fullName evidence="3">Universal stress protein family protein</fullName>
    </submittedName>
</protein>
<sequence>MENQTLLLLTIEATADEEVRAFAEMAAAKNARLICLMLCFPPAYPVSAFGALPYSTPEVSAEWIDELNTSRERMKERADALEAILQAEGTSGDVQVVQCNPIDVRAAVARRALVCDLVFVADSMRSGDADIFHSACYGVLFNSPTPLVINSSRIPTPGRVFVAWDTELPASRAVHAALPILKAAEDVFVCTFDAEANEANNGEDPGTDVAKWLSHHGCQVTVNQYASGGADIAASIERRAQEIGADLVVMGAFGRSRLRQLVLGGTTRSMLHQTETAVFMTH</sequence>
<dbReference type="CDD" id="cd00293">
    <property type="entry name" value="USP-like"/>
    <property type="match status" value="1"/>
</dbReference>
<name>A0A238IVB4_9RHOB</name>
<dbReference type="Proteomes" id="UP000201838">
    <property type="component" value="Unassembled WGS sequence"/>
</dbReference>
<accession>A0A238IVB4</accession>
<dbReference type="PANTHER" id="PTHR46268">
    <property type="entry name" value="STRESS RESPONSE PROTEIN NHAX"/>
    <property type="match status" value="1"/>
</dbReference>
<dbReference type="EMBL" id="FXXQ01000001">
    <property type="protein sequence ID" value="SMX21933.1"/>
    <property type="molecule type" value="Genomic_DNA"/>
</dbReference>
<dbReference type="Gene3D" id="3.40.50.12370">
    <property type="match status" value="1"/>
</dbReference>
<evidence type="ECO:0000313" key="4">
    <source>
        <dbReference type="Proteomes" id="UP000201838"/>
    </source>
</evidence>
<organism evidence="3 4">
    <name type="scientific">Boseongicola aestuarii</name>
    <dbReference type="NCBI Taxonomy" id="1470561"/>
    <lineage>
        <taxon>Bacteria</taxon>
        <taxon>Pseudomonadati</taxon>
        <taxon>Pseudomonadota</taxon>
        <taxon>Alphaproteobacteria</taxon>
        <taxon>Rhodobacterales</taxon>
        <taxon>Paracoccaceae</taxon>
        <taxon>Boseongicola</taxon>
    </lineage>
</organism>
<evidence type="ECO:0000313" key="3">
    <source>
        <dbReference type="EMBL" id="SMX21933.1"/>
    </source>
</evidence>
<dbReference type="SUPFAM" id="SSF52402">
    <property type="entry name" value="Adenine nucleotide alpha hydrolases-like"/>
    <property type="match status" value="1"/>
</dbReference>
<reference evidence="3 4" key="1">
    <citation type="submission" date="2017-05" db="EMBL/GenBank/DDBJ databases">
        <authorList>
            <person name="Song R."/>
            <person name="Chenine A.L."/>
            <person name="Ruprecht R.M."/>
        </authorList>
    </citation>
    <scope>NUCLEOTIDE SEQUENCE [LARGE SCALE GENOMIC DNA]</scope>
    <source>
        <strain evidence="3 4">CECT 8489</strain>
    </source>
</reference>